<dbReference type="PROSITE" id="PS50887">
    <property type="entry name" value="GGDEF"/>
    <property type="match status" value="1"/>
</dbReference>
<dbReference type="SMART" id="SM00267">
    <property type="entry name" value="GGDEF"/>
    <property type="match status" value="1"/>
</dbReference>
<feature type="transmembrane region" description="Helical" evidence="1">
    <location>
        <begin position="142"/>
        <end position="161"/>
    </location>
</feature>
<dbReference type="SMART" id="SM00052">
    <property type="entry name" value="EAL"/>
    <property type="match status" value="1"/>
</dbReference>
<feature type="transmembrane region" description="Helical" evidence="1">
    <location>
        <begin position="78"/>
        <end position="98"/>
    </location>
</feature>
<dbReference type="Gene3D" id="3.20.20.450">
    <property type="entry name" value="EAL domain"/>
    <property type="match status" value="1"/>
</dbReference>
<dbReference type="AlphaFoldDB" id="A0A1W1UFQ8"/>
<name>A0A1W1UFQ8_9DEIO</name>
<dbReference type="InterPro" id="IPR000160">
    <property type="entry name" value="GGDEF_dom"/>
</dbReference>
<feature type="transmembrane region" description="Helical" evidence="1">
    <location>
        <begin position="173"/>
        <end position="197"/>
    </location>
</feature>
<dbReference type="SUPFAM" id="SSF141868">
    <property type="entry name" value="EAL domain-like"/>
    <property type="match status" value="1"/>
</dbReference>
<feature type="transmembrane region" description="Helical" evidence="1">
    <location>
        <begin position="110"/>
        <end position="130"/>
    </location>
</feature>
<feature type="domain" description="EAL" evidence="2">
    <location>
        <begin position="516"/>
        <end position="776"/>
    </location>
</feature>
<organism evidence="4 5">
    <name type="scientific">Deinococcus hopiensis KR-140</name>
    <dbReference type="NCBI Taxonomy" id="695939"/>
    <lineage>
        <taxon>Bacteria</taxon>
        <taxon>Thermotogati</taxon>
        <taxon>Deinococcota</taxon>
        <taxon>Deinococci</taxon>
        <taxon>Deinococcales</taxon>
        <taxon>Deinococcaceae</taxon>
        <taxon>Deinococcus</taxon>
    </lineage>
</organism>
<keyword evidence="5" id="KW-1185">Reference proteome</keyword>
<dbReference type="NCBIfam" id="TIGR00254">
    <property type="entry name" value="GGDEF"/>
    <property type="match status" value="1"/>
</dbReference>
<accession>A0A1W1UFQ8</accession>
<keyword evidence="1" id="KW-0472">Membrane</keyword>
<dbReference type="InterPro" id="IPR035919">
    <property type="entry name" value="EAL_sf"/>
</dbReference>
<evidence type="ECO:0000313" key="4">
    <source>
        <dbReference type="EMBL" id="SMB79624.1"/>
    </source>
</evidence>
<evidence type="ECO:0000259" key="2">
    <source>
        <dbReference type="PROSITE" id="PS50883"/>
    </source>
</evidence>
<evidence type="ECO:0000313" key="5">
    <source>
        <dbReference type="Proteomes" id="UP000192582"/>
    </source>
</evidence>
<dbReference type="PANTHER" id="PTHR44757:SF2">
    <property type="entry name" value="BIOFILM ARCHITECTURE MAINTENANCE PROTEIN MBAA"/>
    <property type="match status" value="1"/>
</dbReference>
<proteinExistence type="predicted"/>
<reference evidence="4 5" key="1">
    <citation type="submission" date="2017-04" db="EMBL/GenBank/DDBJ databases">
        <authorList>
            <person name="Afonso C.L."/>
            <person name="Miller P.J."/>
            <person name="Scott M.A."/>
            <person name="Spackman E."/>
            <person name="Goraichik I."/>
            <person name="Dimitrov K.M."/>
            <person name="Suarez D.L."/>
            <person name="Swayne D.E."/>
        </authorList>
    </citation>
    <scope>NUCLEOTIDE SEQUENCE [LARGE SCALE GENOMIC DNA]</scope>
    <source>
        <strain evidence="4 5">KR-140</strain>
    </source>
</reference>
<dbReference type="CDD" id="cd01949">
    <property type="entry name" value="GGDEF"/>
    <property type="match status" value="1"/>
</dbReference>
<dbReference type="InterPro" id="IPR043128">
    <property type="entry name" value="Rev_trsase/Diguanyl_cyclase"/>
</dbReference>
<dbReference type="InterPro" id="IPR001633">
    <property type="entry name" value="EAL_dom"/>
</dbReference>
<dbReference type="PANTHER" id="PTHR44757">
    <property type="entry name" value="DIGUANYLATE CYCLASE DGCP"/>
    <property type="match status" value="1"/>
</dbReference>
<dbReference type="Pfam" id="PF00990">
    <property type="entry name" value="GGDEF"/>
    <property type="match status" value="1"/>
</dbReference>
<dbReference type="Pfam" id="PF00563">
    <property type="entry name" value="EAL"/>
    <property type="match status" value="1"/>
</dbReference>
<gene>
    <name evidence="4" type="ORF">SAMN00790413_05286</name>
</gene>
<dbReference type="Proteomes" id="UP000192582">
    <property type="component" value="Unassembled WGS sequence"/>
</dbReference>
<dbReference type="SUPFAM" id="SSF55073">
    <property type="entry name" value="Nucleotide cyclase"/>
    <property type="match status" value="1"/>
</dbReference>
<dbReference type="STRING" id="695939.SAMN00790413_05286"/>
<keyword evidence="1" id="KW-1133">Transmembrane helix</keyword>
<sequence>MAQSEALMQTARRSPLLLTLGLLAFSGLLHSAWLAFGWGGREWREWYSDLHYLLVVGLFMAVTAQVGRDSSGPLRPAFRWLLVMAVIRFAAEGTWTYLELILKVPPFPSLADTLYFLAYLAQGVALLRLAQVPLRALSTARLALDSLTVVGAVGVFSWQLFLARVATNAAEPLLNRLVTLMYPALDLALLSLLLLVVFRRQRLRTYEGLFAAGLLLNIVGDYLFAYLSTTGAYSTGQPVDALWAWSFVLEGFGVALAARAPAGEEREVPRWQAQLSTFSPYLALLGSFSLLIRLEGVQTPEVQGVLWGTAAVTALVVARQTVMLTDNARLNRVLSAREAELAHLAHHDPLTGLPNRRALTAALDAKIAQTGPAGRLALLFADLDGFKNINDTQGHAAGDAALREIAARLAAQTPSGGLAARLSGDEFALLLPGVPHEDGAWEAGKQLAQAITVPLALEGTRFTVGVSVGVALWPDHARSASELLSAADTAMYGVKTAGKNGVKVFRPEMRAATRRRQDIERLLRDAPERGELRLHYQAQGSLGGEPHGTEALLRWTSPEMGEVSPAEFVPVAEETGLIVSVGGWALGEACRQVAVWRAQDLALRVTVNVSPAQLAHPDFGQWVEKALRSAGLPGHALELELSALPSLPDLARFVRPLEVLTAKGVRLSLGGVGAGPLDLTHLLPLPLMALKVDRRVVAALARPGTPKTEDDAGATQLLRATVALARSLGLSVVAQGVEQEWQRRRVQALGADAYQGHLLARPLPAGEFEDWWRSNKVSG</sequence>
<feature type="transmembrane region" description="Helical" evidence="1">
    <location>
        <begin position="209"/>
        <end position="229"/>
    </location>
</feature>
<dbReference type="InterPro" id="IPR029787">
    <property type="entry name" value="Nucleotide_cyclase"/>
</dbReference>
<evidence type="ECO:0000256" key="1">
    <source>
        <dbReference type="SAM" id="Phobius"/>
    </source>
</evidence>
<keyword evidence="1" id="KW-0812">Transmembrane</keyword>
<protein>
    <submittedName>
        <fullName evidence="4">Diguanylate cyclase/phosphodiesterase</fullName>
    </submittedName>
</protein>
<dbReference type="PROSITE" id="PS50883">
    <property type="entry name" value="EAL"/>
    <property type="match status" value="1"/>
</dbReference>
<dbReference type="InterPro" id="IPR052155">
    <property type="entry name" value="Biofilm_reg_signaling"/>
</dbReference>
<feature type="transmembrane region" description="Helical" evidence="1">
    <location>
        <begin position="50"/>
        <end position="66"/>
    </location>
</feature>
<dbReference type="CDD" id="cd01948">
    <property type="entry name" value="EAL"/>
    <property type="match status" value="1"/>
</dbReference>
<feature type="domain" description="GGDEF" evidence="3">
    <location>
        <begin position="374"/>
        <end position="507"/>
    </location>
</feature>
<dbReference type="Gene3D" id="3.30.70.270">
    <property type="match status" value="1"/>
</dbReference>
<dbReference type="OrthoDB" id="23692at2"/>
<dbReference type="EMBL" id="FWWU01000004">
    <property type="protein sequence ID" value="SMB79624.1"/>
    <property type="molecule type" value="Genomic_DNA"/>
</dbReference>
<evidence type="ECO:0000259" key="3">
    <source>
        <dbReference type="PROSITE" id="PS50887"/>
    </source>
</evidence>